<sequence>MGIHVQDRKYLIQLSDDTAVLEDLGTFVIDSMQLISQKDTERIVKNVSTCSADLLSDIAAVVAERDSSNKAAEYMTPVLPHQLAKMRGRDFADVIRTNVLAYLFVGLHRKKNSSSKNFRNSVPFMNVRLH</sequence>
<dbReference type="EMBL" id="CM047583">
    <property type="protein sequence ID" value="KAI9912913.1"/>
    <property type="molecule type" value="Genomic_DNA"/>
</dbReference>
<comment type="caution">
    <text evidence="1">The sequence shown here is derived from an EMBL/GenBank/DDBJ whole genome shotgun (WGS) entry which is preliminary data.</text>
</comment>
<organism evidence="1 2">
    <name type="scientific">Peronosclerospora sorghi</name>
    <dbReference type="NCBI Taxonomy" id="230839"/>
    <lineage>
        <taxon>Eukaryota</taxon>
        <taxon>Sar</taxon>
        <taxon>Stramenopiles</taxon>
        <taxon>Oomycota</taxon>
        <taxon>Peronosporomycetes</taxon>
        <taxon>Peronosporales</taxon>
        <taxon>Peronosporaceae</taxon>
        <taxon>Peronosclerospora</taxon>
    </lineage>
</organism>
<name>A0ACC0W482_9STRA</name>
<protein>
    <submittedName>
        <fullName evidence="1">Uncharacterized protein</fullName>
    </submittedName>
</protein>
<reference evidence="1 2" key="1">
    <citation type="journal article" date="2022" name="bioRxiv">
        <title>The genome of the oomycete Peronosclerospora sorghi, a cosmopolitan pathogen of maize and sorghum, is inflated with dispersed pseudogenes.</title>
        <authorList>
            <person name="Fletcher K."/>
            <person name="Martin F."/>
            <person name="Isakeit T."/>
            <person name="Cavanaugh K."/>
            <person name="Magill C."/>
            <person name="Michelmore R."/>
        </authorList>
    </citation>
    <scope>NUCLEOTIDE SEQUENCE [LARGE SCALE GENOMIC DNA]</scope>
    <source>
        <strain evidence="1">P6</strain>
    </source>
</reference>
<proteinExistence type="predicted"/>
<accession>A0ACC0W482</accession>
<dbReference type="Proteomes" id="UP001163321">
    <property type="component" value="Chromosome 4"/>
</dbReference>
<gene>
    <name evidence="1" type="ORF">PsorP6_005169</name>
</gene>
<evidence type="ECO:0000313" key="1">
    <source>
        <dbReference type="EMBL" id="KAI9912913.1"/>
    </source>
</evidence>
<keyword evidence="2" id="KW-1185">Reference proteome</keyword>
<evidence type="ECO:0000313" key="2">
    <source>
        <dbReference type="Proteomes" id="UP001163321"/>
    </source>
</evidence>